<dbReference type="Gene3D" id="2.160.20.120">
    <property type="match status" value="1"/>
</dbReference>
<comment type="caution">
    <text evidence="2">The sequence shown here is derived from an EMBL/GenBank/DDBJ whole genome shotgun (WGS) entry which is preliminary data.</text>
</comment>
<protein>
    <recommendedName>
        <fullName evidence="1">DUF4097 domain-containing protein</fullName>
    </recommendedName>
</protein>
<dbReference type="Proteomes" id="UP000243140">
    <property type="component" value="Unassembled WGS sequence"/>
</dbReference>
<evidence type="ECO:0000259" key="1">
    <source>
        <dbReference type="Pfam" id="PF13349"/>
    </source>
</evidence>
<name>A0ABX3SUB5_MYCMA</name>
<accession>A0ABX3SUB5</accession>
<dbReference type="PANTHER" id="PTHR34094">
    <property type="match status" value="1"/>
</dbReference>
<feature type="domain" description="DUF4097" evidence="1">
    <location>
        <begin position="79"/>
        <end position="259"/>
    </location>
</feature>
<dbReference type="PANTHER" id="PTHR34094:SF1">
    <property type="entry name" value="PROTEIN FAM185A"/>
    <property type="match status" value="1"/>
</dbReference>
<sequence>MPTFDTPEPIAVRIEAGGGSIRLVATDRADTVVDVRPRDESRNSDVWAAEHTRVDFHDGRLAVLGPKRALPLVRGGAIDVEIALPSRSRVHASLASADLRAEGDFGDFRVASGSGDVDVDSVTGKVKVANASGSLTLRAAEGAVSVATASGDVTVGDLDGDLKFKAASGSLTVDRLRGYVKSRTASGSVDVAAAVRGGVSAHTSSGEVTVGVVEGSAARLDIVTASGDVSNDLRPSDGPQQGDETFVLNVRSGSGDVNIRRANPATAT</sequence>
<gene>
    <name evidence="2" type="ORF">BST29_06400</name>
</gene>
<evidence type="ECO:0000313" key="2">
    <source>
        <dbReference type="EMBL" id="ORA84132.1"/>
    </source>
</evidence>
<proteinExistence type="predicted"/>
<dbReference type="RefSeq" id="WP_071510276.1">
    <property type="nucleotide sequence ID" value="NZ_CP060015.1"/>
</dbReference>
<dbReference type="Pfam" id="PF13349">
    <property type="entry name" value="DUF4097"/>
    <property type="match status" value="1"/>
</dbReference>
<dbReference type="InterPro" id="IPR025164">
    <property type="entry name" value="Toastrack_DUF4097"/>
</dbReference>
<dbReference type="EMBL" id="MVHV01000005">
    <property type="protein sequence ID" value="ORA84132.1"/>
    <property type="molecule type" value="Genomic_DNA"/>
</dbReference>
<evidence type="ECO:0000313" key="3">
    <source>
        <dbReference type="Proteomes" id="UP000243140"/>
    </source>
</evidence>
<organism evidence="2 3">
    <name type="scientific">Mycobacterium malmoense</name>
    <dbReference type="NCBI Taxonomy" id="1780"/>
    <lineage>
        <taxon>Bacteria</taxon>
        <taxon>Bacillati</taxon>
        <taxon>Actinomycetota</taxon>
        <taxon>Actinomycetes</taxon>
        <taxon>Mycobacteriales</taxon>
        <taxon>Mycobacteriaceae</taxon>
        <taxon>Mycobacterium</taxon>
    </lineage>
</organism>
<keyword evidence="3" id="KW-1185">Reference proteome</keyword>
<reference evidence="2 3" key="1">
    <citation type="submission" date="2017-02" db="EMBL/GenBank/DDBJ databases">
        <title>The new phylogeny of genus Mycobacterium.</title>
        <authorList>
            <person name="Tortoli E."/>
            <person name="Trovato A."/>
            <person name="Cirillo D.M."/>
        </authorList>
    </citation>
    <scope>NUCLEOTIDE SEQUENCE [LARGE SCALE GENOMIC DNA]</scope>
    <source>
        <strain evidence="2 3">IP1130001</strain>
    </source>
</reference>